<dbReference type="SUPFAM" id="SSF46689">
    <property type="entry name" value="Homeodomain-like"/>
    <property type="match status" value="1"/>
</dbReference>
<feature type="compositionally biased region" description="Polar residues" evidence="4">
    <location>
        <begin position="18"/>
        <end position="28"/>
    </location>
</feature>
<reference evidence="6 7" key="1">
    <citation type="journal article" date="2009" name="Int. J. Syst. Evol. Microbiol.">
        <title>Paenibacillus contaminans sp. nov., isolated from a contaminated laboratory plate.</title>
        <authorList>
            <person name="Chou J.H."/>
            <person name="Lee J.H."/>
            <person name="Lin M.C."/>
            <person name="Chang P.S."/>
            <person name="Arun A.B."/>
            <person name="Young C.C."/>
            <person name="Chen W.M."/>
        </authorList>
    </citation>
    <scope>NUCLEOTIDE SEQUENCE [LARGE SCALE GENOMIC DNA]</scope>
    <source>
        <strain evidence="6 7">CKOBP-6</strain>
    </source>
</reference>
<dbReference type="Pfam" id="PF12833">
    <property type="entry name" value="HTH_18"/>
    <property type="match status" value="1"/>
</dbReference>
<keyword evidence="3" id="KW-0804">Transcription</keyword>
<dbReference type="InterPro" id="IPR009057">
    <property type="entry name" value="Homeodomain-like_sf"/>
</dbReference>
<feature type="domain" description="HTH araC/xylS-type" evidence="5">
    <location>
        <begin position="256"/>
        <end position="354"/>
    </location>
</feature>
<evidence type="ECO:0000256" key="2">
    <source>
        <dbReference type="ARBA" id="ARBA00023125"/>
    </source>
</evidence>
<dbReference type="Pfam" id="PF02311">
    <property type="entry name" value="AraC_binding"/>
    <property type="match status" value="1"/>
</dbReference>
<name>A0A329LWP1_9BACL</name>
<organism evidence="6 7">
    <name type="scientific">Paenibacillus contaminans</name>
    <dbReference type="NCBI Taxonomy" id="450362"/>
    <lineage>
        <taxon>Bacteria</taxon>
        <taxon>Bacillati</taxon>
        <taxon>Bacillota</taxon>
        <taxon>Bacilli</taxon>
        <taxon>Bacillales</taxon>
        <taxon>Paenibacillaceae</taxon>
        <taxon>Paenibacillus</taxon>
    </lineage>
</organism>
<keyword evidence="7" id="KW-1185">Reference proteome</keyword>
<dbReference type="InterPro" id="IPR020449">
    <property type="entry name" value="Tscrpt_reg_AraC-type_HTH"/>
</dbReference>
<protein>
    <recommendedName>
        <fullName evidence="5">HTH araC/xylS-type domain-containing protein</fullName>
    </recommendedName>
</protein>
<dbReference type="InterPro" id="IPR014710">
    <property type="entry name" value="RmlC-like_jellyroll"/>
</dbReference>
<dbReference type="Gene3D" id="2.60.120.10">
    <property type="entry name" value="Jelly Rolls"/>
    <property type="match status" value="1"/>
</dbReference>
<evidence type="ECO:0000256" key="3">
    <source>
        <dbReference type="ARBA" id="ARBA00023163"/>
    </source>
</evidence>
<evidence type="ECO:0000313" key="7">
    <source>
        <dbReference type="Proteomes" id="UP000250369"/>
    </source>
</evidence>
<keyword evidence="2" id="KW-0238">DNA-binding</keyword>
<dbReference type="GO" id="GO:0043565">
    <property type="term" value="F:sequence-specific DNA binding"/>
    <property type="evidence" value="ECO:0007669"/>
    <property type="project" value="InterPro"/>
</dbReference>
<dbReference type="SUPFAM" id="SSF51215">
    <property type="entry name" value="Regulatory protein AraC"/>
    <property type="match status" value="1"/>
</dbReference>
<dbReference type="Gene3D" id="1.10.10.60">
    <property type="entry name" value="Homeodomain-like"/>
    <property type="match status" value="1"/>
</dbReference>
<dbReference type="PANTHER" id="PTHR43280:SF28">
    <property type="entry name" value="HTH-TYPE TRANSCRIPTIONAL ACTIVATOR RHAS"/>
    <property type="match status" value="1"/>
</dbReference>
<dbReference type="PRINTS" id="PR00032">
    <property type="entry name" value="HTHARAC"/>
</dbReference>
<evidence type="ECO:0000259" key="5">
    <source>
        <dbReference type="PROSITE" id="PS01124"/>
    </source>
</evidence>
<dbReference type="InterPro" id="IPR037923">
    <property type="entry name" value="HTH-like"/>
</dbReference>
<evidence type="ECO:0000256" key="4">
    <source>
        <dbReference type="SAM" id="MobiDB-lite"/>
    </source>
</evidence>
<proteinExistence type="predicted"/>
<keyword evidence="1" id="KW-0805">Transcription regulation</keyword>
<evidence type="ECO:0000256" key="1">
    <source>
        <dbReference type="ARBA" id="ARBA00023015"/>
    </source>
</evidence>
<dbReference type="SMART" id="SM00342">
    <property type="entry name" value="HTH_ARAC"/>
    <property type="match status" value="1"/>
</dbReference>
<dbReference type="PROSITE" id="PS01124">
    <property type="entry name" value="HTH_ARAC_FAMILY_2"/>
    <property type="match status" value="1"/>
</dbReference>
<dbReference type="InterPro" id="IPR003313">
    <property type="entry name" value="AraC-bd"/>
</dbReference>
<comment type="caution">
    <text evidence="6">The sequence shown here is derived from an EMBL/GenBank/DDBJ whole genome shotgun (WGS) entry which is preliminary data.</text>
</comment>
<gene>
    <name evidence="6" type="ORF">DQG23_36985</name>
</gene>
<dbReference type="AlphaFoldDB" id="A0A329LWP1"/>
<dbReference type="GO" id="GO:0003700">
    <property type="term" value="F:DNA-binding transcription factor activity"/>
    <property type="evidence" value="ECO:0007669"/>
    <property type="project" value="InterPro"/>
</dbReference>
<evidence type="ECO:0000313" key="6">
    <source>
        <dbReference type="EMBL" id="RAV10913.1"/>
    </source>
</evidence>
<accession>A0A329LWP1</accession>
<sequence>MLPIAAVWLRTARREQSAMRTGSATRSPGDTRGASAGSKASCRRKEHTKPQIGFQCGWGSGMHNVISSSSLMKEEFSFNIMRQIQGEIHEHGHDFVELVYVVRGNGMHGFGGSHYEIQAGDVFIINPGEVHSYHVENGEEMEIINCLFMPSLIPDTLLRELEITDSMDFFYVHPFLKSEVRFNHRLNLHGQDAFIVSSLLDNMLREFGSRGPGYTTILRMQLIELLLLLSRYYTLVQKQRSTMPSPRQLEREMTARRVYGYLERNFDKKITLQSLAELYNISIRQLNRVIQLEYGKSVIDVLHEIRINRAKLLLMESDEKVITIATMVGYEDPSFFNRLFHRHAGCSPRKYRSGFEEHRWKEGKEDFPKEG</sequence>
<feature type="region of interest" description="Disordered" evidence="4">
    <location>
        <begin position="15"/>
        <end position="48"/>
    </location>
</feature>
<dbReference type="EMBL" id="QMFB01000040">
    <property type="protein sequence ID" value="RAV10913.1"/>
    <property type="molecule type" value="Genomic_DNA"/>
</dbReference>
<dbReference type="PANTHER" id="PTHR43280">
    <property type="entry name" value="ARAC-FAMILY TRANSCRIPTIONAL REGULATOR"/>
    <property type="match status" value="1"/>
</dbReference>
<dbReference type="InterPro" id="IPR018060">
    <property type="entry name" value="HTH_AraC"/>
</dbReference>
<dbReference type="Proteomes" id="UP000250369">
    <property type="component" value="Unassembled WGS sequence"/>
</dbReference>